<dbReference type="GO" id="GO:0005886">
    <property type="term" value="C:plasma membrane"/>
    <property type="evidence" value="ECO:0007669"/>
    <property type="project" value="UniProtKB-SubCell"/>
</dbReference>
<accession>A0A094JF16</accession>
<dbReference type="OrthoDB" id="5496380at2"/>
<dbReference type="eggNOG" id="COG3706">
    <property type="taxonomic scope" value="Bacteria"/>
</dbReference>
<keyword evidence="11" id="KW-1185">Reference proteome</keyword>
<evidence type="ECO:0000256" key="6">
    <source>
        <dbReference type="ARBA" id="ARBA00022989"/>
    </source>
</evidence>
<dbReference type="RefSeq" id="WP_037444459.1">
    <property type="nucleotide sequence ID" value="NZ_JPEO01000015.1"/>
</dbReference>
<dbReference type="STRING" id="1515746.HR45_15160"/>
<dbReference type="GO" id="GO:0043709">
    <property type="term" value="P:cell adhesion involved in single-species biofilm formation"/>
    <property type="evidence" value="ECO:0007669"/>
    <property type="project" value="TreeGrafter"/>
</dbReference>
<dbReference type="Gene3D" id="3.30.70.270">
    <property type="match status" value="1"/>
</dbReference>
<dbReference type="PROSITE" id="PS50887">
    <property type="entry name" value="GGDEF"/>
    <property type="match status" value="1"/>
</dbReference>
<feature type="domain" description="GGDEF" evidence="9">
    <location>
        <begin position="354"/>
        <end position="485"/>
    </location>
</feature>
<dbReference type="Pfam" id="PF02743">
    <property type="entry name" value="dCache_1"/>
    <property type="match status" value="1"/>
</dbReference>
<keyword evidence="4" id="KW-1003">Cell membrane</keyword>
<dbReference type="GO" id="GO:1902201">
    <property type="term" value="P:negative regulation of bacterial-type flagellum-dependent cell motility"/>
    <property type="evidence" value="ECO:0007669"/>
    <property type="project" value="TreeGrafter"/>
</dbReference>
<dbReference type="PANTHER" id="PTHR45138:SF26">
    <property type="entry name" value="DIGUANYLATE CYCLASE"/>
    <property type="match status" value="1"/>
</dbReference>
<comment type="cofactor">
    <cofactor evidence="1">
        <name>Mg(2+)</name>
        <dbReference type="ChEBI" id="CHEBI:18420"/>
    </cofactor>
</comment>
<dbReference type="Pfam" id="PF00990">
    <property type="entry name" value="GGDEF"/>
    <property type="match status" value="1"/>
</dbReference>
<sequence>MGMSLWNDKKKTIWLLAALLLGAFMLTSGFSYWVAQNSLSQQVEENTLPLTSDNIYSEIQQDLLKPIFISSLMAHDTFVRDWTLGHEQQPQRLIRYLKEIQEKYSTVTSFFVSEASRNYYHSSGILKQINDTDPNDSWYFRTRSLPKSQDYEINIDLDTANRNKTNVFVNHKVFDYDGNFIGVTGVGLEVEKVGALIEHYQQRYNRRVFFADRQGKVTLHSTDYNGAKTLQEYPGLAENAIRILANPSSAFTYKQDGQTYYVNSRFVPEFQWYLLVEQRGTKGDKKLLTTFWGNLGISLLVTVMVLLTANMTLGRYQRRLELMASTDKLTGVANRQAFEEHFTRAVPQAHKQKRPLSLILFDIDHFKRINDGYGHSVGDLVLKSVSLMLQQHFKQHNVVCRWGGEEFLMLLEGVDLAQAAAEAELLRRKISEWMLQVNSSGLVVTVSGGVAQLQANESGEQLLIRADKALYQAKENGRNNVVLSH</sequence>
<evidence type="ECO:0000256" key="4">
    <source>
        <dbReference type="ARBA" id="ARBA00022475"/>
    </source>
</evidence>
<dbReference type="InterPro" id="IPR000160">
    <property type="entry name" value="GGDEF_dom"/>
</dbReference>
<dbReference type="EC" id="2.7.7.65" evidence="3"/>
<dbReference type="InterPro" id="IPR050469">
    <property type="entry name" value="Diguanylate_Cyclase"/>
</dbReference>
<dbReference type="InterPro" id="IPR033479">
    <property type="entry name" value="dCache_1"/>
</dbReference>
<dbReference type="Gene3D" id="3.30.450.20">
    <property type="entry name" value="PAS domain"/>
    <property type="match status" value="1"/>
</dbReference>
<protein>
    <recommendedName>
        <fullName evidence="3">diguanylate cyclase</fullName>
        <ecNumber evidence="3">2.7.7.65</ecNumber>
    </recommendedName>
</protein>
<evidence type="ECO:0000256" key="2">
    <source>
        <dbReference type="ARBA" id="ARBA00004651"/>
    </source>
</evidence>
<keyword evidence="5 8" id="KW-0812">Transmembrane</keyword>
<dbReference type="CDD" id="cd18773">
    <property type="entry name" value="PDC1_HK_sensor"/>
    <property type="match status" value="1"/>
</dbReference>
<evidence type="ECO:0000313" key="11">
    <source>
        <dbReference type="Proteomes" id="UP000029264"/>
    </source>
</evidence>
<dbReference type="SMART" id="SM00267">
    <property type="entry name" value="GGDEF"/>
    <property type="match status" value="1"/>
</dbReference>
<comment type="caution">
    <text evidence="10">The sequence shown here is derived from an EMBL/GenBank/DDBJ whole genome shotgun (WGS) entry which is preliminary data.</text>
</comment>
<dbReference type="EMBL" id="JPEO01000015">
    <property type="protein sequence ID" value="KFZ36634.1"/>
    <property type="molecule type" value="Genomic_DNA"/>
</dbReference>
<reference evidence="10 11" key="1">
    <citation type="submission" date="2014-06" db="EMBL/GenBank/DDBJ databases">
        <title>Shewanella sp. YQH10.</title>
        <authorList>
            <person name="Liu Y."/>
            <person name="Zeng R."/>
        </authorList>
    </citation>
    <scope>NUCLEOTIDE SEQUENCE [LARGE SCALE GENOMIC DNA]</scope>
    <source>
        <strain evidence="10 11">YQH10</strain>
    </source>
</reference>
<dbReference type="InterPro" id="IPR043128">
    <property type="entry name" value="Rev_trsase/Diguanyl_cyclase"/>
</dbReference>
<evidence type="ECO:0000256" key="1">
    <source>
        <dbReference type="ARBA" id="ARBA00001946"/>
    </source>
</evidence>
<keyword evidence="6 8" id="KW-1133">Transmembrane helix</keyword>
<comment type="subcellular location">
    <subcellularLocation>
        <location evidence="2">Cell membrane</location>
        <topology evidence="2">Multi-pass membrane protein</topology>
    </subcellularLocation>
</comment>
<dbReference type="SUPFAM" id="SSF55073">
    <property type="entry name" value="Nucleotide cyclase"/>
    <property type="match status" value="1"/>
</dbReference>
<dbReference type="FunFam" id="3.30.70.270:FF:000001">
    <property type="entry name" value="Diguanylate cyclase domain protein"/>
    <property type="match status" value="1"/>
</dbReference>
<name>A0A094JF16_9GAMM</name>
<evidence type="ECO:0000256" key="7">
    <source>
        <dbReference type="ARBA" id="ARBA00023136"/>
    </source>
</evidence>
<keyword evidence="7 8" id="KW-0472">Membrane</keyword>
<evidence type="ECO:0000313" key="10">
    <source>
        <dbReference type="EMBL" id="KFZ36634.1"/>
    </source>
</evidence>
<evidence type="ECO:0000256" key="3">
    <source>
        <dbReference type="ARBA" id="ARBA00012528"/>
    </source>
</evidence>
<feature type="transmembrane region" description="Helical" evidence="8">
    <location>
        <begin position="291"/>
        <end position="313"/>
    </location>
</feature>
<evidence type="ECO:0000259" key="9">
    <source>
        <dbReference type="PROSITE" id="PS50887"/>
    </source>
</evidence>
<proteinExistence type="predicted"/>
<dbReference type="GO" id="GO:0052621">
    <property type="term" value="F:diguanylate cyclase activity"/>
    <property type="evidence" value="ECO:0007669"/>
    <property type="project" value="UniProtKB-EC"/>
</dbReference>
<evidence type="ECO:0000256" key="8">
    <source>
        <dbReference type="SAM" id="Phobius"/>
    </source>
</evidence>
<dbReference type="PANTHER" id="PTHR45138">
    <property type="entry name" value="REGULATORY COMPONENTS OF SENSORY TRANSDUCTION SYSTEM"/>
    <property type="match status" value="1"/>
</dbReference>
<dbReference type="AlphaFoldDB" id="A0A094JF16"/>
<dbReference type="Proteomes" id="UP000029264">
    <property type="component" value="Unassembled WGS sequence"/>
</dbReference>
<gene>
    <name evidence="10" type="ORF">HR45_15160</name>
</gene>
<dbReference type="InterPro" id="IPR029787">
    <property type="entry name" value="Nucleotide_cyclase"/>
</dbReference>
<dbReference type="NCBIfam" id="TIGR00254">
    <property type="entry name" value="GGDEF"/>
    <property type="match status" value="1"/>
</dbReference>
<organism evidence="10 11">
    <name type="scientific">Shewanella mangrovi</name>
    <dbReference type="NCBI Taxonomy" id="1515746"/>
    <lineage>
        <taxon>Bacteria</taxon>
        <taxon>Pseudomonadati</taxon>
        <taxon>Pseudomonadota</taxon>
        <taxon>Gammaproteobacteria</taxon>
        <taxon>Alteromonadales</taxon>
        <taxon>Shewanellaceae</taxon>
        <taxon>Shewanella</taxon>
    </lineage>
</organism>
<dbReference type="CDD" id="cd01949">
    <property type="entry name" value="GGDEF"/>
    <property type="match status" value="1"/>
</dbReference>
<evidence type="ECO:0000256" key="5">
    <source>
        <dbReference type="ARBA" id="ARBA00022692"/>
    </source>
</evidence>